<gene>
    <name evidence="1" type="ORF">Pla123a_12570</name>
</gene>
<accession>A0A5C5YU06</accession>
<dbReference type="Gene3D" id="1.10.1330.10">
    <property type="entry name" value="Dockerin domain"/>
    <property type="match status" value="1"/>
</dbReference>
<evidence type="ECO:0008006" key="3">
    <source>
        <dbReference type="Google" id="ProtNLM"/>
    </source>
</evidence>
<organism evidence="1 2">
    <name type="scientific">Posidoniimonas polymericola</name>
    <dbReference type="NCBI Taxonomy" id="2528002"/>
    <lineage>
        <taxon>Bacteria</taxon>
        <taxon>Pseudomonadati</taxon>
        <taxon>Planctomycetota</taxon>
        <taxon>Planctomycetia</taxon>
        <taxon>Pirellulales</taxon>
        <taxon>Lacipirellulaceae</taxon>
        <taxon>Posidoniimonas</taxon>
    </lineage>
</organism>
<name>A0A5C5YU06_9BACT</name>
<dbReference type="Gene3D" id="1.50.10.140">
    <property type="match status" value="1"/>
</dbReference>
<keyword evidence="2" id="KW-1185">Reference proteome</keyword>
<dbReference type="InterPro" id="IPR036439">
    <property type="entry name" value="Dockerin_dom_sf"/>
</dbReference>
<sequence length="503" mass="54289">MLAATRLQSAAIRRTVAYASVALTLLVAGRGSSGQTVEQMRADQIGRLQTYVLDAVLPSGLVRDSLVLSPSVGHFHPATPDAAGFALMALSAFDHLDTMNDAADVVESILSAYNGSTPGVTPDRSADGHYVHFMNTATGAKQGGGWDESYSPIGSALLVSGAQFAKKHFAGNPAIATLADQITDSIDFNAAIHPSLNGGIYLDMTKQGGGAGGAVNPWNEYMLVESLALRQENNDRAVAVKHLWYNPANVPKKSFAGSVTLTDNPAAYAPAFWVQQSQFFNGDFRGDPKFQRLLANHQQADSDYAATTLTEPYRYGLTAGVVPNGYHADRMDDHPSTVLTPAAVSAWGDMQTLLEWYQEQDPNSDARYRYGLTRESLDDPSWKPYDAGLVDHLFLLFGIVENIDAGFFAERLFDALQPGDYNLDGVVDGADYTVWRDNQGSTTNLLADGNLNGVVDSGDLLVWRQNFGEGVQVGSARSTTAPEPGLLWSWLALVCCWRSGRRP</sequence>
<evidence type="ECO:0000313" key="2">
    <source>
        <dbReference type="Proteomes" id="UP000318478"/>
    </source>
</evidence>
<dbReference type="AlphaFoldDB" id="A0A5C5YU06"/>
<evidence type="ECO:0000313" key="1">
    <source>
        <dbReference type="EMBL" id="TWT78465.1"/>
    </source>
</evidence>
<dbReference type="GO" id="GO:0000272">
    <property type="term" value="P:polysaccharide catabolic process"/>
    <property type="evidence" value="ECO:0007669"/>
    <property type="project" value="InterPro"/>
</dbReference>
<dbReference type="EMBL" id="SJPO01000002">
    <property type="protein sequence ID" value="TWT78465.1"/>
    <property type="molecule type" value="Genomic_DNA"/>
</dbReference>
<comment type="caution">
    <text evidence="1">The sequence shown here is derived from an EMBL/GenBank/DDBJ whole genome shotgun (WGS) entry which is preliminary data.</text>
</comment>
<proteinExistence type="predicted"/>
<dbReference type="Proteomes" id="UP000318478">
    <property type="component" value="Unassembled WGS sequence"/>
</dbReference>
<protein>
    <recommendedName>
        <fullName evidence="3">Glycoamylase-like domain-containing protein</fullName>
    </recommendedName>
</protein>
<reference evidence="1 2" key="1">
    <citation type="submission" date="2019-02" db="EMBL/GenBank/DDBJ databases">
        <title>Deep-cultivation of Planctomycetes and their phenomic and genomic characterization uncovers novel biology.</title>
        <authorList>
            <person name="Wiegand S."/>
            <person name="Jogler M."/>
            <person name="Boedeker C."/>
            <person name="Pinto D."/>
            <person name="Vollmers J."/>
            <person name="Rivas-Marin E."/>
            <person name="Kohn T."/>
            <person name="Peeters S.H."/>
            <person name="Heuer A."/>
            <person name="Rast P."/>
            <person name="Oberbeckmann S."/>
            <person name="Bunk B."/>
            <person name="Jeske O."/>
            <person name="Meyerdierks A."/>
            <person name="Storesund J.E."/>
            <person name="Kallscheuer N."/>
            <person name="Luecker S."/>
            <person name="Lage O.M."/>
            <person name="Pohl T."/>
            <person name="Merkel B.J."/>
            <person name="Hornburger P."/>
            <person name="Mueller R.-W."/>
            <person name="Bruemmer F."/>
            <person name="Labrenz M."/>
            <person name="Spormann A.M."/>
            <person name="Op Den Camp H."/>
            <person name="Overmann J."/>
            <person name="Amann R."/>
            <person name="Jetten M.S.M."/>
            <person name="Mascher T."/>
            <person name="Medema M.H."/>
            <person name="Devos D.P."/>
            <person name="Kaster A.-K."/>
            <person name="Ovreas L."/>
            <person name="Rohde M."/>
            <person name="Galperin M.Y."/>
            <person name="Jogler C."/>
        </authorList>
    </citation>
    <scope>NUCLEOTIDE SEQUENCE [LARGE SCALE GENOMIC DNA]</scope>
    <source>
        <strain evidence="1 2">Pla123a</strain>
    </source>
</reference>